<evidence type="ECO:0000256" key="2">
    <source>
        <dbReference type="ARBA" id="ARBA00022723"/>
    </source>
</evidence>
<dbReference type="PANTHER" id="PTHR12396:SF57">
    <property type="entry name" value="METHYL-CPG-BINDING DOMAIN PROTEIN 1"/>
    <property type="match status" value="1"/>
</dbReference>
<feature type="compositionally biased region" description="Basic and acidic residues" evidence="10">
    <location>
        <begin position="275"/>
        <end position="286"/>
    </location>
</feature>
<dbReference type="GeneTree" id="ENSGT00950000183005"/>
<dbReference type="Pfam" id="PF01429">
    <property type="entry name" value="MBD"/>
    <property type="match status" value="1"/>
</dbReference>
<dbReference type="InterPro" id="IPR001739">
    <property type="entry name" value="Methyl_CpG_DNA-bd"/>
</dbReference>
<organism evidence="13">
    <name type="scientific">Stegastes partitus</name>
    <name type="common">bicolor damselfish</name>
    <dbReference type="NCBI Taxonomy" id="144197"/>
    <lineage>
        <taxon>Eukaryota</taxon>
        <taxon>Metazoa</taxon>
        <taxon>Chordata</taxon>
        <taxon>Craniata</taxon>
        <taxon>Vertebrata</taxon>
        <taxon>Euteleostomi</taxon>
        <taxon>Actinopterygii</taxon>
        <taxon>Neopterygii</taxon>
        <taxon>Teleostei</taxon>
        <taxon>Neoteleostei</taxon>
        <taxon>Acanthomorphata</taxon>
        <taxon>Ovalentaria</taxon>
        <taxon>Pomacentridae</taxon>
        <taxon>Stegastes</taxon>
    </lineage>
</organism>
<evidence type="ECO:0000313" key="14">
    <source>
        <dbReference type="Proteomes" id="UP000694891"/>
    </source>
</evidence>
<evidence type="ECO:0000256" key="7">
    <source>
        <dbReference type="ARBA" id="ARBA00023163"/>
    </source>
</evidence>
<keyword evidence="14" id="KW-1185">Reference proteome</keyword>
<dbReference type="GO" id="GO:0000122">
    <property type="term" value="P:negative regulation of transcription by RNA polymerase II"/>
    <property type="evidence" value="ECO:0007669"/>
    <property type="project" value="TreeGrafter"/>
</dbReference>
<dbReference type="Ensembl" id="ENSSPAT00000028947.1">
    <property type="protein sequence ID" value="ENSSPAP00000028485.1"/>
    <property type="gene ID" value="ENSSPAG00000021447.1"/>
</dbReference>
<name>A0A3B5B5Q4_9TELE</name>
<evidence type="ECO:0000256" key="3">
    <source>
        <dbReference type="ARBA" id="ARBA00022771"/>
    </source>
</evidence>
<keyword evidence="3 9" id="KW-0863">Zinc-finger</keyword>
<dbReference type="Pfam" id="PF02008">
    <property type="entry name" value="zf-CXXC"/>
    <property type="match status" value="2"/>
</dbReference>
<evidence type="ECO:0000256" key="8">
    <source>
        <dbReference type="ARBA" id="ARBA00023242"/>
    </source>
</evidence>
<dbReference type="SUPFAM" id="SSF54171">
    <property type="entry name" value="DNA-binding domain"/>
    <property type="match status" value="1"/>
</dbReference>
<dbReference type="PANTHER" id="PTHR12396">
    <property type="entry name" value="METHYL-CPG BINDING PROTEIN, MBD"/>
    <property type="match status" value="1"/>
</dbReference>
<dbReference type="AlphaFoldDB" id="A0A3B5B5Q4"/>
<dbReference type="Proteomes" id="UP000694891">
    <property type="component" value="Unplaced"/>
</dbReference>
<sequence length="828" mass="92851">MDEEAESPLPGIEPVEEDDDDVEPRTESKSSEEESTSEETPAPSDLLNTKGQLSPDPVEETEAEDKEAGTGGEPPVDWFEPLEDDEDDANSRNDPEEESLAGESERSESVAGSEKASKRIYQLHVPRRKRTHPDEGWVKWTVLGEGWKRKEVVRRSGSSIGQKDVYYLSPRGDRVRSRVELISVLEGVLDLSTFEYKTGKFLDGEAPPVRIRHRVKRKVRERSSSESSWMERGEGADTPDSHHRLTPNLVSKNALSNQTSVSSNSAAGTPNPGSRAEDPPMEDKIKLPLPSSSKPLPLPSINGEIGSEDSTLICARCGISFTGTWYDKQRKRPCCPTCWAASKSKEHPMIRFRKWIPCGQCVGCHNTVNCGQCANCKHGLQSPESRRRICRKRKCICPIRKGPGSGGFMPQRPYNDIPETFDDSMSFQSEVTDSQHPSLKSSDTENFSVNIDVEDEDDMSTDDDDDWHKKRKRRSCGECKACLCRKDCGTCDFCIDKPKFGGSNKKRQKCRLRQCQRQAMRHLLPFQMGQGDYGPDGPVLPGRPRPHYTYSRKSGLKKSKGAQIGLDFSDNEDDDSNLQPMNWSSEPARGSKHLYDVNVKNHQSPMQLNHSDFGVRNGLSDRVPHISNHNSSQLDQQGRRDALPSRDGQKQLEEDDEEEEELPMITQIFSLAENSAGGGADMENQLAKLLQSLRSSVLPILWYAIMVEGPQLQLIQCSKQSNMADTMVLIDPGFFYQVTVQKQPLLPTHPLYDSYPARLTSVTEVVNLLLGLENYVVCQGMPPKEPLFYKEPIILERASTCDFLVKKNVSVCTNCRVLQGFSPKQRQK</sequence>
<feature type="region of interest" description="Disordered" evidence="10">
    <location>
        <begin position="215"/>
        <end position="297"/>
    </location>
</feature>
<keyword evidence="6" id="KW-0238">DNA-binding</keyword>
<dbReference type="InterPro" id="IPR016177">
    <property type="entry name" value="DNA-bd_dom_sf"/>
</dbReference>
<dbReference type="GO" id="GO:0006346">
    <property type="term" value="P:DNA methylation-dependent constitutive heterochromatin formation"/>
    <property type="evidence" value="ECO:0007669"/>
    <property type="project" value="TreeGrafter"/>
</dbReference>
<feature type="compositionally biased region" description="Polar residues" evidence="10">
    <location>
        <begin position="248"/>
        <end position="272"/>
    </location>
</feature>
<keyword evidence="8" id="KW-0539">Nucleus</keyword>
<reference evidence="15" key="2">
    <citation type="submission" date="2025-04" db="UniProtKB">
        <authorList>
            <consortium name="RefSeq"/>
        </authorList>
    </citation>
    <scope>IDENTIFICATION</scope>
</reference>
<dbReference type="InterPro" id="IPR002857">
    <property type="entry name" value="Znf_CXXC"/>
</dbReference>
<evidence type="ECO:0000256" key="1">
    <source>
        <dbReference type="ARBA" id="ARBA00004123"/>
    </source>
</evidence>
<accession>A0A3B5B5Q4</accession>
<keyword evidence="7" id="KW-0804">Transcription</keyword>
<evidence type="ECO:0000259" key="12">
    <source>
        <dbReference type="PROSITE" id="PS51058"/>
    </source>
</evidence>
<dbReference type="GO" id="GO:0008270">
    <property type="term" value="F:zinc ion binding"/>
    <property type="evidence" value="ECO:0007669"/>
    <property type="project" value="UniProtKB-KW"/>
</dbReference>
<feature type="domain" description="MBD" evidence="11">
    <location>
        <begin position="133"/>
        <end position="201"/>
    </location>
</feature>
<dbReference type="Gene3D" id="3.30.890.10">
    <property type="entry name" value="Methyl-cpg-binding Protein 2, Chain A"/>
    <property type="match status" value="1"/>
</dbReference>
<evidence type="ECO:0000256" key="4">
    <source>
        <dbReference type="ARBA" id="ARBA00022833"/>
    </source>
</evidence>
<feature type="domain" description="CXXC-type" evidence="12">
    <location>
        <begin position="469"/>
        <end position="516"/>
    </location>
</feature>
<protein>
    <submittedName>
        <fullName evidence="13">Methyl-CpG binding domain protein 1</fullName>
    </submittedName>
    <submittedName>
        <fullName evidence="15">Methyl-CpG-binding domain protein 1 isoform X1</fullName>
    </submittedName>
</protein>
<keyword evidence="2" id="KW-0479">Metal-binding</keyword>
<evidence type="ECO:0000313" key="15">
    <source>
        <dbReference type="RefSeq" id="XP_008291694.1"/>
    </source>
</evidence>
<keyword evidence="4" id="KW-0862">Zinc</keyword>
<evidence type="ECO:0000256" key="9">
    <source>
        <dbReference type="PROSITE-ProRule" id="PRU00509"/>
    </source>
</evidence>
<evidence type="ECO:0000259" key="11">
    <source>
        <dbReference type="PROSITE" id="PS50982"/>
    </source>
</evidence>
<evidence type="ECO:0000256" key="10">
    <source>
        <dbReference type="SAM" id="MobiDB-lite"/>
    </source>
</evidence>
<evidence type="ECO:0000256" key="6">
    <source>
        <dbReference type="ARBA" id="ARBA00023125"/>
    </source>
</evidence>
<feature type="region of interest" description="Disordered" evidence="10">
    <location>
        <begin position="1"/>
        <end position="128"/>
    </location>
</feature>
<dbReference type="CTD" id="334386"/>
<dbReference type="OrthoDB" id="10072024at2759"/>
<feature type="compositionally biased region" description="Basic and acidic residues" evidence="10">
    <location>
        <begin position="221"/>
        <end position="243"/>
    </location>
</feature>
<dbReference type="SMART" id="SM00391">
    <property type="entry name" value="MBD"/>
    <property type="match status" value="1"/>
</dbReference>
<reference evidence="13" key="1">
    <citation type="submission" date="2023-09" db="UniProtKB">
        <authorList>
            <consortium name="Ensembl"/>
        </authorList>
    </citation>
    <scope>IDENTIFICATION</scope>
</reference>
<gene>
    <name evidence="15" type="primary">mbd1</name>
</gene>
<dbReference type="PROSITE" id="PS50982">
    <property type="entry name" value="MBD"/>
    <property type="match status" value="1"/>
</dbReference>
<comment type="subcellular location">
    <subcellularLocation>
        <location evidence="1">Nucleus</location>
    </subcellularLocation>
</comment>
<feature type="compositionally biased region" description="Polar residues" evidence="10">
    <location>
        <begin position="627"/>
        <end position="636"/>
    </location>
</feature>
<proteinExistence type="predicted"/>
<feature type="compositionally biased region" description="Basic and acidic residues" evidence="10">
    <location>
        <begin position="637"/>
        <end position="652"/>
    </location>
</feature>
<dbReference type="GeneID" id="103365904"/>
<dbReference type="RefSeq" id="XP_008291694.1">
    <property type="nucleotide sequence ID" value="XM_008293472.1"/>
</dbReference>
<keyword evidence="5" id="KW-0805">Transcription regulation</keyword>
<dbReference type="GO" id="GO:0008327">
    <property type="term" value="F:methyl-CpG binding"/>
    <property type="evidence" value="ECO:0007669"/>
    <property type="project" value="TreeGrafter"/>
</dbReference>
<evidence type="ECO:0000256" key="5">
    <source>
        <dbReference type="ARBA" id="ARBA00023015"/>
    </source>
</evidence>
<dbReference type="PROSITE" id="PS51058">
    <property type="entry name" value="ZF_CXXC"/>
    <property type="match status" value="2"/>
</dbReference>
<feature type="region of interest" description="Disordered" evidence="10">
    <location>
        <begin position="604"/>
        <end position="661"/>
    </location>
</feature>
<evidence type="ECO:0000313" key="13">
    <source>
        <dbReference type="Ensembl" id="ENSSPAP00000028485.1"/>
    </source>
</evidence>
<dbReference type="GO" id="GO:0005654">
    <property type="term" value="C:nucleoplasm"/>
    <property type="evidence" value="ECO:0007669"/>
    <property type="project" value="UniProtKB-ARBA"/>
</dbReference>
<feature type="region of interest" description="Disordered" evidence="10">
    <location>
        <begin position="568"/>
        <end position="589"/>
    </location>
</feature>
<feature type="domain" description="CXXC-type" evidence="12">
    <location>
        <begin position="350"/>
        <end position="396"/>
    </location>
</feature>
<dbReference type="STRING" id="144197.ENSSPAP00000028485"/>
<feature type="compositionally biased region" description="Basic and acidic residues" evidence="10">
    <location>
        <begin position="23"/>
        <end position="32"/>
    </location>
</feature>